<keyword evidence="2" id="KW-1185">Reference proteome</keyword>
<accession>A0A9N9N4E8</accession>
<dbReference type="EMBL" id="CAJVPP010009017">
    <property type="protein sequence ID" value="CAG8701484.1"/>
    <property type="molecule type" value="Genomic_DNA"/>
</dbReference>
<evidence type="ECO:0000313" key="2">
    <source>
        <dbReference type="Proteomes" id="UP000789375"/>
    </source>
</evidence>
<feature type="non-terminal residue" evidence="1">
    <location>
        <position position="62"/>
    </location>
</feature>
<reference evidence="1" key="1">
    <citation type="submission" date="2021-06" db="EMBL/GenBank/DDBJ databases">
        <authorList>
            <person name="Kallberg Y."/>
            <person name="Tangrot J."/>
            <person name="Rosling A."/>
        </authorList>
    </citation>
    <scope>NUCLEOTIDE SEQUENCE</scope>
    <source>
        <strain evidence="1">87-6 pot B 2015</strain>
    </source>
</reference>
<sequence length="62" mass="7349">MGKNPKFTIIERAQRIGLYKSDYRKFNIIRIINQSESTVRTIIQRYGDSDEMLNKKRSDQPS</sequence>
<protein>
    <submittedName>
        <fullName evidence="1">1405_t:CDS:1</fullName>
    </submittedName>
</protein>
<gene>
    <name evidence="1" type="ORF">FMOSSE_LOCUS13839</name>
</gene>
<dbReference type="Proteomes" id="UP000789375">
    <property type="component" value="Unassembled WGS sequence"/>
</dbReference>
<organism evidence="1 2">
    <name type="scientific">Funneliformis mosseae</name>
    <name type="common">Endomycorrhizal fungus</name>
    <name type="synonym">Glomus mosseae</name>
    <dbReference type="NCBI Taxonomy" id="27381"/>
    <lineage>
        <taxon>Eukaryota</taxon>
        <taxon>Fungi</taxon>
        <taxon>Fungi incertae sedis</taxon>
        <taxon>Mucoromycota</taxon>
        <taxon>Glomeromycotina</taxon>
        <taxon>Glomeromycetes</taxon>
        <taxon>Glomerales</taxon>
        <taxon>Glomeraceae</taxon>
        <taxon>Funneliformis</taxon>
    </lineage>
</organism>
<proteinExistence type="predicted"/>
<name>A0A9N9N4E8_FUNMO</name>
<evidence type="ECO:0000313" key="1">
    <source>
        <dbReference type="EMBL" id="CAG8701484.1"/>
    </source>
</evidence>
<dbReference type="AlphaFoldDB" id="A0A9N9N4E8"/>
<comment type="caution">
    <text evidence="1">The sequence shown here is derived from an EMBL/GenBank/DDBJ whole genome shotgun (WGS) entry which is preliminary data.</text>
</comment>